<dbReference type="AlphaFoldDB" id="A0A837HRU9"/>
<dbReference type="InterPro" id="IPR029058">
    <property type="entry name" value="AB_hydrolase_fold"/>
</dbReference>
<sequence>MKTAIIIHGMPSKEEYLNPTNPSASHNHWFPWLQRQLILNGVLAQTPEMPTPYEARYEEWCSVLEQFHINEDTILVGHSLGGGFLVRWLSENKTKVGRVVLVAPWLDPNKELTTGFFNFSIDPELANRTKGLTVFISDDDDQEELTSSEILKNTVPGLNVKEFTGKGHFILQHMGTNEFPELRDALLQ</sequence>
<organism evidence="1 2">
    <name type="scientific">Candidatus Yanofskybacteria bacterium GW2011_GWD1_39_16</name>
    <dbReference type="NCBI Taxonomy" id="1619030"/>
    <lineage>
        <taxon>Bacteria</taxon>
        <taxon>Candidatus Yanofskyibacteriota</taxon>
    </lineage>
</organism>
<dbReference type="PANTHER" id="PTHR15394:SF3">
    <property type="entry name" value="SERINE HYDROLASE RBBP9"/>
    <property type="match status" value="1"/>
</dbReference>
<dbReference type="Gene3D" id="3.40.50.1820">
    <property type="entry name" value="alpha/beta hydrolase"/>
    <property type="match status" value="1"/>
</dbReference>
<evidence type="ECO:0008006" key="3">
    <source>
        <dbReference type="Google" id="ProtNLM"/>
    </source>
</evidence>
<dbReference type="Proteomes" id="UP000033996">
    <property type="component" value="Unassembled WGS sequence"/>
</dbReference>
<name>A0A837HRU9_9BACT</name>
<reference evidence="1 2" key="1">
    <citation type="journal article" date="2015" name="Nature">
        <title>rRNA introns, odd ribosomes, and small enigmatic genomes across a large radiation of phyla.</title>
        <authorList>
            <person name="Brown C.T."/>
            <person name="Hug L.A."/>
            <person name="Thomas B.C."/>
            <person name="Sharon I."/>
            <person name="Castelle C.J."/>
            <person name="Singh A."/>
            <person name="Wilkins M.J."/>
            <person name="Williams K.H."/>
            <person name="Banfield J.F."/>
        </authorList>
    </citation>
    <scope>NUCLEOTIDE SEQUENCE [LARGE SCALE GENOMIC DNA]</scope>
</reference>
<gene>
    <name evidence="1" type="ORF">UT35_C0025G0005</name>
</gene>
<dbReference type="InterPro" id="IPR010662">
    <property type="entry name" value="RBBP9/YdeN"/>
</dbReference>
<dbReference type="EMBL" id="LBWL01000025">
    <property type="protein sequence ID" value="KKR07426.1"/>
    <property type="molecule type" value="Genomic_DNA"/>
</dbReference>
<accession>A0A837HRU9</accession>
<protein>
    <recommendedName>
        <fullName evidence="3">Alpha/beta hydrolase</fullName>
    </recommendedName>
</protein>
<dbReference type="SUPFAM" id="SSF53474">
    <property type="entry name" value="alpha/beta-Hydrolases"/>
    <property type="match status" value="1"/>
</dbReference>
<evidence type="ECO:0000313" key="1">
    <source>
        <dbReference type="EMBL" id="KKR07426.1"/>
    </source>
</evidence>
<dbReference type="GO" id="GO:0016787">
    <property type="term" value="F:hydrolase activity"/>
    <property type="evidence" value="ECO:0007669"/>
    <property type="project" value="InterPro"/>
</dbReference>
<dbReference type="PANTHER" id="PTHR15394">
    <property type="entry name" value="SERINE HYDROLASE RBBP9"/>
    <property type="match status" value="1"/>
</dbReference>
<proteinExistence type="predicted"/>
<comment type="caution">
    <text evidence="1">The sequence shown here is derived from an EMBL/GenBank/DDBJ whole genome shotgun (WGS) entry which is preliminary data.</text>
</comment>
<evidence type="ECO:0000313" key="2">
    <source>
        <dbReference type="Proteomes" id="UP000033996"/>
    </source>
</evidence>
<dbReference type="Pfam" id="PF06821">
    <property type="entry name" value="Ser_hydrolase"/>
    <property type="match status" value="1"/>
</dbReference>